<keyword evidence="1" id="KW-1133">Transmembrane helix</keyword>
<dbReference type="RefSeq" id="WP_286218961.1">
    <property type="nucleotide sequence ID" value="NZ_AP027729.1"/>
</dbReference>
<organism evidence="2 3">
    <name type="scientific">Paraoerskovia sediminicola</name>
    <dbReference type="NCBI Taxonomy" id="1138587"/>
    <lineage>
        <taxon>Bacteria</taxon>
        <taxon>Bacillati</taxon>
        <taxon>Actinomycetota</taxon>
        <taxon>Actinomycetes</taxon>
        <taxon>Micrococcales</taxon>
        <taxon>Cellulomonadaceae</taxon>
        <taxon>Paraoerskovia</taxon>
    </lineage>
</organism>
<accession>A0ABM8G1C3</accession>
<sequence length="212" mass="23202">MTALLETIGWVGSILVVLSLMQARVLRFRWMNFAGALLATAYNAAIGIWPFAVMNGAITIIDVYWLWRLHREAHDSAVYAVVEVASDDAYLQHVLHVHAADIAHVQPDFVAEAPVGSPSRSAFLVVRGDETVGAVIARDAGGGEAVVELDWVSPRFRDFTPGEFVYSDSGVFRRAGFTRVVVESPPDGAQEYLRRVGFVPDAGRWVHEVPAA</sequence>
<dbReference type="SUPFAM" id="SSF55729">
    <property type="entry name" value="Acyl-CoA N-acyltransferases (Nat)"/>
    <property type="match status" value="1"/>
</dbReference>
<gene>
    <name evidence="2" type="ORF">GCM10025865_11810</name>
</gene>
<evidence type="ECO:0008006" key="4">
    <source>
        <dbReference type="Google" id="ProtNLM"/>
    </source>
</evidence>
<feature type="transmembrane region" description="Helical" evidence="1">
    <location>
        <begin position="7"/>
        <end position="26"/>
    </location>
</feature>
<reference evidence="3" key="1">
    <citation type="journal article" date="2019" name="Int. J. Syst. Evol. Microbiol.">
        <title>The Global Catalogue of Microorganisms (GCM) 10K type strain sequencing project: providing services to taxonomists for standard genome sequencing and annotation.</title>
        <authorList>
            <consortium name="The Broad Institute Genomics Platform"/>
            <consortium name="The Broad Institute Genome Sequencing Center for Infectious Disease"/>
            <person name="Wu L."/>
            <person name="Ma J."/>
        </authorList>
    </citation>
    <scope>NUCLEOTIDE SEQUENCE [LARGE SCALE GENOMIC DNA]</scope>
    <source>
        <strain evidence="3">NBRC 108565</strain>
    </source>
</reference>
<dbReference type="Proteomes" id="UP001321475">
    <property type="component" value="Chromosome"/>
</dbReference>
<evidence type="ECO:0000256" key="1">
    <source>
        <dbReference type="SAM" id="Phobius"/>
    </source>
</evidence>
<evidence type="ECO:0000313" key="2">
    <source>
        <dbReference type="EMBL" id="BDZ41882.1"/>
    </source>
</evidence>
<dbReference type="InterPro" id="IPR016181">
    <property type="entry name" value="Acyl_CoA_acyltransferase"/>
</dbReference>
<keyword evidence="1" id="KW-0472">Membrane</keyword>
<name>A0ABM8G1C3_9CELL</name>
<proteinExistence type="predicted"/>
<dbReference type="EMBL" id="AP027729">
    <property type="protein sequence ID" value="BDZ41882.1"/>
    <property type="molecule type" value="Genomic_DNA"/>
</dbReference>
<evidence type="ECO:0000313" key="3">
    <source>
        <dbReference type="Proteomes" id="UP001321475"/>
    </source>
</evidence>
<feature type="transmembrane region" description="Helical" evidence="1">
    <location>
        <begin position="46"/>
        <end position="67"/>
    </location>
</feature>
<keyword evidence="3" id="KW-1185">Reference proteome</keyword>
<protein>
    <recommendedName>
        <fullName evidence="4">Inner membrane protein</fullName>
    </recommendedName>
</protein>
<keyword evidence="1" id="KW-0812">Transmembrane</keyword>